<sequence length="50" mass="5736">SSHLYALGYHTFMPLKYIQRSLSEADQTVEKIFPDQFLMLQVHALLGPSL</sequence>
<reference evidence="1" key="1">
    <citation type="submission" date="2014-12" db="EMBL/GenBank/DDBJ databases">
        <title>Insight into the proteome of Arion vulgaris.</title>
        <authorList>
            <person name="Aradska J."/>
            <person name="Bulat T."/>
            <person name="Smidak R."/>
            <person name="Sarate P."/>
            <person name="Gangsoo J."/>
            <person name="Sialana F."/>
            <person name="Bilban M."/>
            <person name="Lubec G."/>
        </authorList>
    </citation>
    <scope>NUCLEOTIDE SEQUENCE</scope>
    <source>
        <tissue evidence="1">Skin</tissue>
    </source>
</reference>
<organism evidence="1">
    <name type="scientific">Arion vulgaris</name>
    <dbReference type="NCBI Taxonomy" id="1028688"/>
    <lineage>
        <taxon>Eukaryota</taxon>
        <taxon>Metazoa</taxon>
        <taxon>Spiralia</taxon>
        <taxon>Lophotrochozoa</taxon>
        <taxon>Mollusca</taxon>
        <taxon>Gastropoda</taxon>
        <taxon>Heterobranchia</taxon>
        <taxon>Euthyneura</taxon>
        <taxon>Panpulmonata</taxon>
        <taxon>Eupulmonata</taxon>
        <taxon>Stylommatophora</taxon>
        <taxon>Helicina</taxon>
        <taxon>Arionoidea</taxon>
        <taxon>Arionidae</taxon>
        <taxon>Arion</taxon>
    </lineage>
</organism>
<feature type="non-terminal residue" evidence="1">
    <location>
        <position position="1"/>
    </location>
</feature>
<proteinExistence type="predicted"/>
<protein>
    <submittedName>
        <fullName evidence="1">Uncharacterized protein</fullName>
    </submittedName>
</protein>
<gene>
    <name evidence="1" type="primary">ORF6048</name>
</gene>
<name>A0A0B6XY80_9EUPU</name>
<dbReference type="AlphaFoldDB" id="A0A0B6XY80"/>
<dbReference type="EMBL" id="HACG01002152">
    <property type="protein sequence ID" value="CEK49017.1"/>
    <property type="molecule type" value="Transcribed_RNA"/>
</dbReference>
<accession>A0A0B6XY80</accession>
<evidence type="ECO:0000313" key="1">
    <source>
        <dbReference type="EMBL" id="CEK49017.1"/>
    </source>
</evidence>